<evidence type="ECO:0000256" key="9">
    <source>
        <dbReference type="ARBA" id="ARBA00022968"/>
    </source>
</evidence>
<comment type="catalytic activity">
    <reaction evidence="15 21">
        <text>3-O-(beta-D-galactosyl-(1-&gt;3)-beta-D-galactosyl-(1-&gt;4)-beta-D-xylosyl)-L-seryl-[protein] + UDP-alpha-D-glucuronate = 3-O-(beta-D-GlcA-(1-&gt;3)-beta-D-Gal-(1-&gt;3)-beta-D-Gal-(1-&gt;4)-beta-D-Xyl)-L-seryl-[protein] + UDP + H(+)</text>
        <dbReference type="Rhea" id="RHEA:24168"/>
        <dbReference type="Rhea" id="RHEA-COMP:12571"/>
        <dbReference type="Rhea" id="RHEA-COMP:12573"/>
        <dbReference type="ChEBI" id="CHEBI:15378"/>
        <dbReference type="ChEBI" id="CHEBI:58052"/>
        <dbReference type="ChEBI" id="CHEBI:58223"/>
        <dbReference type="ChEBI" id="CHEBI:132090"/>
        <dbReference type="ChEBI" id="CHEBI:132093"/>
        <dbReference type="EC" id="2.4.1.135"/>
    </reaction>
</comment>
<protein>
    <recommendedName>
        <fullName evidence="5 21">Galactosylgalactosylxylosylprotein 3-beta-glucuronosyltransferase</fullName>
        <ecNumber evidence="5 21">2.4.1.135</ecNumber>
    </recommendedName>
</protein>
<keyword evidence="7 21" id="KW-0812">Transmembrane</keyword>
<evidence type="ECO:0000256" key="18">
    <source>
        <dbReference type="PIRSR" id="PIRSR605027-3"/>
    </source>
</evidence>
<dbReference type="Pfam" id="PF03360">
    <property type="entry name" value="Glyco_transf_43"/>
    <property type="match status" value="1"/>
</dbReference>
<evidence type="ECO:0000256" key="14">
    <source>
        <dbReference type="ARBA" id="ARBA00023211"/>
    </source>
</evidence>
<dbReference type="OrthoDB" id="675023at2759"/>
<keyword evidence="12 21" id="KW-0472">Membrane</keyword>
<dbReference type="InterPro" id="IPR029044">
    <property type="entry name" value="Nucleotide-diphossugar_trans"/>
</dbReference>
<sequence length="362" mass="41035">MPEGGDAITSHARTAVVVNRVCIMLQEITHNKLNLAVPSQDMRFKRRLLLVLIVVIVVIWLTSLGRRGTIDLPEALSPELEITALKQNLAKLSSECRSSRPSRFDPDLPVIYAITPTYARPVQKAELTRLSHTLMLVPNLHWIIIEDAEDPSPLVANLLKNSGIRYTHLTAATPKEWKLKEKESNWKKPRGVLQRNTALQWIRNNLKVDVHRGVIYFADDDNSYSLEVFDEMRDTQMVSVWPVGLAGGLMVEMPVLDPKTGRVKGWNSAWQPQRPFPLDMAGFAINVSHFLKHPEAKFSFNVARGYQESEILRHLTTPDQLEPKADNCTKVYVWHTRTEAPKLQSEKDLNKKGLKSNAGMEV</sequence>
<comment type="cofactor">
    <cofactor evidence="1 18 21">
        <name>Mn(2+)</name>
        <dbReference type="ChEBI" id="CHEBI:29035"/>
    </cofactor>
</comment>
<evidence type="ECO:0000256" key="5">
    <source>
        <dbReference type="ARBA" id="ARBA00012641"/>
    </source>
</evidence>
<dbReference type="PANTHER" id="PTHR10896">
    <property type="entry name" value="GALACTOSYLGALACTOSYLXYLOSYLPROTEIN 3-BETA-GLUCURONOSYLTRANSFERASE BETA-1,3-GLUCURONYLTRANSFERASE"/>
    <property type="match status" value="1"/>
</dbReference>
<evidence type="ECO:0000256" key="7">
    <source>
        <dbReference type="ARBA" id="ARBA00022692"/>
    </source>
</evidence>
<evidence type="ECO:0000256" key="4">
    <source>
        <dbReference type="ARBA" id="ARBA00007706"/>
    </source>
</evidence>
<evidence type="ECO:0000256" key="3">
    <source>
        <dbReference type="ARBA" id="ARBA00004922"/>
    </source>
</evidence>
<comment type="pathway">
    <text evidence="3 21">Protein modification; protein glycosylation.</text>
</comment>
<evidence type="ECO:0000256" key="2">
    <source>
        <dbReference type="ARBA" id="ARBA00004323"/>
    </source>
</evidence>
<feature type="binding site" evidence="18">
    <location>
        <position position="221"/>
    </location>
    <ligand>
        <name>Mn(2+)</name>
        <dbReference type="ChEBI" id="CHEBI:29035"/>
    </ligand>
</feature>
<reference evidence="23" key="1">
    <citation type="submission" date="2020-01" db="EMBL/GenBank/DDBJ databases">
        <title>Draft genome sequence of the Termite Coptotermes fromosanus.</title>
        <authorList>
            <person name="Itakura S."/>
            <person name="Yosikawa Y."/>
            <person name="Umezawa K."/>
        </authorList>
    </citation>
    <scope>NUCLEOTIDE SEQUENCE [LARGE SCALE GENOMIC DNA]</scope>
</reference>
<dbReference type="InParanoid" id="A0A6L2PM83"/>
<gene>
    <name evidence="22" type="ORF">Cfor_02032</name>
</gene>
<keyword evidence="6 21" id="KW-0808">Transferase</keyword>
<feature type="glycosylation site" description="N-linked (GlcNAc...) asparagine" evidence="20">
    <location>
        <position position="327"/>
    </location>
</feature>
<dbReference type="GO" id="GO:0000139">
    <property type="term" value="C:Golgi membrane"/>
    <property type="evidence" value="ECO:0007669"/>
    <property type="project" value="UniProtKB-SubCell"/>
</dbReference>
<feature type="active site" description="Proton donor/acceptor" evidence="16">
    <location>
        <position position="308"/>
    </location>
</feature>
<feature type="binding site" evidence="17">
    <location>
        <begin position="219"/>
        <end position="221"/>
    </location>
    <ligand>
        <name>UDP-alpha-D-glucuronate</name>
        <dbReference type="ChEBI" id="CHEBI:58052"/>
    </ligand>
</feature>
<dbReference type="GO" id="GO:0050650">
    <property type="term" value="P:chondroitin sulfate proteoglycan biosynthetic process"/>
    <property type="evidence" value="ECO:0007669"/>
    <property type="project" value="TreeGrafter"/>
</dbReference>
<evidence type="ECO:0000256" key="1">
    <source>
        <dbReference type="ARBA" id="ARBA00001936"/>
    </source>
</evidence>
<dbReference type="Proteomes" id="UP000502823">
    <property type="component" value="Unassembled WGS sequence"/>
</dbReference>
<dbReference type="EC" id="2.4.1.135" evidence="5 21"/>
<accession>A0A6L2PM83</accession>
<dbReference type="GO" id="GO:0015018">
    <property type="term" value="F:galactosylgalactosylxylosylprotein 3-beta-glucuronosyltransferase activity"/>
    <property type="evidence" value="ECO:0007669"/>
    <property type="project" value="UniProtKB-UniRule"/>
</dbReference>
<feature type="binding site" evidence="17">
    <location>
        <position position="190"/>
    </location>
    <ligand>
        <name>UDP-alpha-D-glucuronate</name>
        <dbReference type="ChEBI" id="CHEBI:58052"/>
    </ligand>
</feature>
<keyword evidence="8 18" id="KW-0479">Metal-binding</keyword>
<evidence type="ECO:0000256" key="15">
    <source>
        <dbReference type="ARBA" id="ARBA00047979"/>
    </source>
</evidence>
<dbReference type="SUPFAM" id="SSF53448">
    <property type="entry name" value="Nucleotide-diphospho-sugar transferases"/>
    <property type="match status" value="1"/>
</dbReference>
<keyword evidence="10 21" id="KW-1133">Transmembrane helix</keyword>
<keyword evidence="9 21" id="KW-0735">Signal-anchor</keyword>
<dbReference type="AlphaFoldDB" id="A0A6L2PM83"/>
<name>A0A6L2PM83_COPFO</name>
<feature type="transmembrane region" description="Helical" evidence="21">
    <location>
        <begin position="48"/>
        <end position="65"/>
    </location>
</feature>
<evidence type="ECO:0000256" key="13">
    <source>
        <dbReference type="ARBA" id="ARBA00023180"/>
    </source>
</evidence>
<keyword evidence="14 18" id="KW-0464">Manganese</keyword>
<proteinExistence type="inferred from homology"/>
<dbReference type="UniPathway" id="UPA00378"/>
<dbReference type="FunFam" id="3.90.550.10:FF:000044">
    <property type="entry name" value="Galactosylgalactosylxylosylprotein 3-beta-glucuronosyltransferase"/>
    <property type="match status" value="1"/>
</dbReference>
<evidence type="ECO:0000256" key="21">
    <source>
        <dbReference type="RuleBase" id="RU363127"/>
    </source>
</evidence>
<dbReference type="GO" id="GO:0005975">
    <property type="term" value="P:carbohydrate metabolic process"/>
    <property type="evidence" value="ECO:0007669"/>
    <property type="project" value="TreeGrafter"/>
</dbReference>
<dbReference type="PANTHER" id="PTHR10896:SF65">
    <property type="entry name" value="GALACTOSYLGALACTOSYLXYLOSYLPROTEIN 3-BETA-GLUCURONOSYLTRANSFERASE 3"/>
    <property type="match status" value="1"/>
</dbReference>
<comment type="similarity">
    <text evidence="4 21">Belongs to the glycosyltransferase 43 family.</text>
</comment>
<evidence type="ECO:0000256" key="17">
    <source>
        <dbReference type="PIRSR" id="PIRSR605027-2"/>
    </source>
</evidence>
<dbReference type="FunCoup" id="A0A6L2PM83">
    <property type="interactions" value="879"/>
</dbReference>
<evidence type="ECO:0000256" key="11">
    <source>
        <dbReference type="ARBA" id="ARBA00023034"/>
    </source>
</evidence>
<dbReference type="EMBL" id="BLKM01000354">
    <property type="protein sequence ID" value="GFG32212.1"/>
    <property type="molecule type" value="Genomic_DNA"/>
</dbReference>
<comment type="caution">
    <text evidence="22">The sequence shown here is derived from an EMBL/GenBank/DDBJ whole genome shotgun (WGS) entry which is preliminary data.</text>
</comment>
<evidence type="ECO:0000256" key="6">
    <source>
        <dbReference type="ARBA" id="ARBA00022679"/>
    </source>
</evidence>
<organism evidence="22 23">
    <name type="scientific">Coptotermes formosanus</name>
    <name type="common">Formosan subterranean termite</name>
    <dbReference type="NCBI Taxonomy" id="36987"/>
    <lineage>
        <taxon>Eukaryota</taxon>
        <taxon>Metazoa</taxon>
        <taxon>Ecdysozoa</taxon>
        <taxon>Arthropoda</taxon>
        <taxon>Hexapoda</taxon>
        <taxon>Insecta</taxon>
        <taxon>Pterygota</taxon>
        <taxon>Neoptera</taxon>
        <taxon>Polyneoptera</taxon>
        <taxon>Dictyoptera</taxon>
        <taxon>Blattodea</taxon>
        <taxon>Blattoidea</taxon>
        <taxon>Termitoidae</taxon>
        <taxon>Rhinotermitidae</taxon>
        <taxon>Coptotermes</taxon>
    </lineage>
</organism>
<keyword evidence="11 21" id="KW-0333">Golgi apparatus</keyword>
<dbReference type="GO" id="GO:0046872">
    <property type="term" value="F:metal ion binding"/>
    <property type="evidence" value="ECO:0007669"/>
    <property type="project" value="UniProtKB-KW"/>
</dbReference>
<keyword evidence="23" id="KW-1185">Reference proteome</keyword>
<evidence type="ECO:0000313" key="22">
    <source>
        <dbReference type="EMBL" id="GFG32212.1"/>
    </source>
</evidence>
<dbReference type="Gene3D" id="3.90.550.10">
    <property type="entry name" value="Spore Coat Polysaccharide Biosynthesis Protein SpsA, Chain A"/>
    <property type="match status" value="1"/>
</dbReference>
<dbReference type="InterPro" id="IPR005027">
    <property type="entry name" value="Glyco_trans_43"/>
</dbReference>
<dbReference type="CDD" id="cd00218">
    <property type="entry name" value="GlcAT-I"/>
    <property type="match status" value="1"/>
</dbReference>
<feature type="binding site" evidence="17">
    <location>
        <begin position="116"/>
        <end position="118"/>
    </location>
    <ligand>
        <name>UDP-alpha-D-glucuronate</name>
        <dbReference type="ChEBI" id="CHEBI:58052"/>
    </ligand>
</feature>
<evidence type="ECO:0000313" key="23">
    <source>
        <dbReference type="Proteomes" id="UP000502823"/>
    </source>
</evidence>
<feature type="binding site" evidence="17">
    <location>
        <position position="147"/>
    </location>
    <ligand>
        <name>UDP-alpha-D-glucuronate</name>
        <dbReference type="ChEBI" id="CHEBI:58052"/>
    </ligand>
</feature>
<evidence type="ECO:0000256" key="10">
    <source>
        <dbReference type="ARBA" id="ARBA00022989"/>
    </source>
</evidence>
<evidence type="ECO:0000256" key="16">
    <source>
        <dbReference type="PIRSR" id="PIRSR605027-1"/>
    </source>
</evidence>
<evidence type="ECO:0000256" key="12">
    <source>
        <dbReference type="ARBA" id="ARBA00023136"/>
    </source>
</evidence>
<comment type="subcellular location">
    <subcellularLocation>
        <location evidence="2 21">Golgi apparatus membrane</location>
        <topology evidence="2 21">Single-pass type II membrane protein</topology>
    </subcellularLocation>
</comment>
<evidence type="ECO:0000256" key="8">
    <source>
        <dbReference type="ARBA" id="ARBA00022723"/>
    </source>
</evidence>
<feature type="binding site" evidence="17">
    <location>
        <position position="195"/>
    </location>
    <ligand>
        <name>UDP-alpha-D-glucuronate</name>
        <dbReference type="ChEBI" id="CHEBI:58052"/>
    </ligand>
</feature>
<feature type="site" description="Interaction with galactose moiety of substrate glycoprotein" evidence="19">
    <location>
        <position position="252"/>
    </location>
</feature>
<keyword evidence="13 20" id="KW-0325">Glycoprotein</keyword>
<evidence type="ECO:0000256" key="19">
    <source>
        <dbReference type="PIRSR" id="PIRSR605027-4"/>
    </source>
</evidence>
<evidence type="ECO:0000256" key="20">
    <source>
        <dbReference type="PIRSR" id="PIRSR605027-6"/>
    </source>
</evidence>
<feature type="binding site" evidence="17">
    <location>
        <begin position="335"/>
        <end position="337"/>
    </location>
    <ligand>
        <name>UDP-alpha-D-glucuronate</name>
        <dbReference type="ChEBI" id="CHEBI:58052"/>
    </ligand>
</feature>